<evidence type="ECO:0000259" key="4">
    <source>
        <dbReference type="SMART" id="SM00062"/>
    </source>
</evidence>
<proteinExistence type="inferred from homology"/>
<evidence type="ECO:0000313" key="6">
    <source>
        <dbReference type="Proteomes" id="UP001207830"/>
    </source>
</evidence>
<evidence type="ECO:0000256" key="3">
    <source>
        <dbReference type="SAM" id="SignalP"/>
    </source>
</evidence>
<gene>
    <name evidence="5" type="ORF">NQF78_00125</name>
</gene>
<dbReference type="SMART" id="SM00062">
    <property type="entry name" value="PBPb"/>
    <property type="match status" value="1"/>
</dbReference>
<name>A0ABT3YMH1_9PSED</name>
<reference evidence="5 6" key="1">
    <citation type="submission" date="2022-07" db="EMBL/GenBank/DDBJ databases">
        <title>Characterization of plant growth promoting rhizobacteria (PGPR) for use as bioinoculants in agriculture.</title>
        <authorList>
            <person name="Hassen A.I."/>
            <person name="Pierneef R."/>
        </authorList>
    </citation>
    <scope>NUCLEOTIDE SEQUENCE [LARGE SCALE GENOMIC DNA]</scope>
    <source>
        <strain evidence="5 6">SARCC-3054</strain>
    </source>
</reference>
<dbReference type="Gene3D" id="3.40.190.10">
    <property type="entry name" value="Periplasmic binding protein-like II"/>
    <property type="match status" value="2"/>
</dbReference>
<dbReference type="PANTHER" id="PTHR35936:SF17">
    <property type="entry name" value="ARGININE-BINDING EXTRACELLULAR PROTEIN ARTP"/>
    <property type="match status" value="1"/>
</dbReference>
<sequence length="274" mass="29492">MKNFVIPAALASVMSCGFAVAADLPAGIKEKGEIVVAIMPNYPPMDFKDPATNTLTGLDYDLGNALAERLGVKIKWQETGFEQMINALTTDRVDMVLSGMTDTAERQASVTFVDYFTSGPQFYTLQKNTATNEIIDLCGKKVGTSRRTTFPAEIAAWSKANCEAAGKPAINVIGTEGSADARAQLRQSRIDAAMQGSETLSYLKTQEKDMYKTVGQPISVQFTGLGVSKKKPELSAAVKVALQSMVDDGSYNAILKKWDLELGAIKEVTINAGQ</sequence>
<evidence type="ECO:0000313" key="5">
    <source>
        <dbReference type="EMBL" id="MCY0106702.1"/>
    </source>
</evidence>
<accession>A0ABT3YMH1</accession>
<keyword evidence="6" id="KW-1185">Reference proteome</keyword>
<dbReference type="Pfam" id="PF00497">
    <property type="entry name" value="SBP_bac_3"/>
    <property type="match status" value="1"/>
</dbReference>
<comment type="caution">
    <text evidence="5">The sequence shown here is derived from an EMBL/GenBank/DDBJ whole genome shotgun (WGS) entry which is preliminary data.</text>
</comment>
<dbReference type="Proteomes" id="UP001207830">
    <property type="component" value="Unassembled WGS sequence"/>
</dbReference>
<keyword evidence="2 3" id="KW-0732">Signal</keyword>
<evidence type="ECO:0000256" key="1">
    <source>
        <dbReference type="ARBA" id="ARBA00010333"/>
    </source>
</evidence>
<dbReference type="PANTHER" id="PTHR35936">
    <property type="entry name" value="MEMBRANE-BOUND LYTIC MUREIN TRANSGLYCOSYLASE F"/>
    <property type="match status" value="1"/>
</dbReference>
<dbReference type="InterPro" id="IPR001638">
    <property type="entry name" value="Solute-binding_3/MltF_N"/>
</dbReference>
<dbReference type="SUPFAM" id="SSF53850">
    <property type="entry name" value="Periplasmic binding protein-like II"/>
    <property type="match status" value="1"/>
</dbReference>
<evidence type="ECO:0000256" key="2">
    <source>
        <dbReference type="ARBA" id="ARBA00022729"/>
    </source>
</evidence>
<dbReference type="EMBL" id="JANIGP010000001">
    <property type="protein sequence ID" value="MCY0106702.1"/>
    <property type="molecule type" value="Genomic_DNA"/>
</dbReference>
<feature type="chain" id="PRO_5046154183" evidence="3">
    <location>
        <begin position="22"/>
        <end position="274"/>
    </location>
</feature>
<protein>
    <submittedName>
        <fullName evidence="5">ABC transporter substrate-binding protein</fullName>
    </submittedName>
</protein>
<dbReference type="CDD" id="cd01004">
    <property type="entry name" value="PBP2_MidA_like"/>
    <property type="match status" value="1"/>
</dbReference>
<comment type="similarity">
    <text evidence="1">Belongs to the bacterial solute-binding protein 3 family.</text>
</comment>
<feature type="domain" description="Solute-binding protein family 3/N-terminal" evidence="4">
    <location>
        <begin position="33"/>
        <end position="262"/>
    </location>
</feature>
<dbReference type="PROSITE" id="PS51257">
    <property type="entry name" value="PROKAR_LIPOPROTEIN"/>
    <property type="match status" value="1"/>
</dbReference>
<feature type="signal peptide" evidence="3">
    <location>
        <begin position="1"/>
        <end position="21"/>
    </location>
</feature>
<organism evidence="5 6">
    <name type="scientific">Pseudomonas monsensis</name>
    <dbReference type="NCBI Taxonomy" id="2745509"/>
    <lineage>
        <taxon>Bacteria</taxon>
        <taxon>Pseudomonadati</taxon>
        <taxon>Pseudomonadota</taxon>
        <taxon>Gammaproteobacteria</taxon>
        <taxon>Pseudomonadales</taxon>
        <taxon>Pseudomonadaceae</taxon>
        <taxon>Pseudomonas</taxon>
    </lineage>
</organism>
<dbReference type="RefSeq" id="WP_123468874.1">
    <property type="nucleotide sequence ID" value="NZ_CP077087.1"/>
</dbReference>